<dbReference type="InterPro" id="IPR016032">
    <property type="entry name" value="Sig_transdc_resp-reg_C-effctor"/>
</dbReference>
<comment type="caution">
    <text evidence="10">The sequence shown here is derived from an EMBL/GenBank/DDBJ whole genome shotgun (WGS) entry which is preliminary data.</text>
</comment>
<evidence type="ECO:0000256" key="6">
    <source>
        <dbReference type="PROSITE-ProRule" id="PRU01091"/>
    </source>
</evidence>
<keyword evidence="11" id="KW-1185">Reference proteome</keyword>
<evidence type="ECO:0000256" key="1">
    <source>
        <dbReference type="ARBA" id="ARBA00022553"/>
    </source>
</evidence>
<dbReference type="SUPFAM" id="SSF52172">
    <property type="entry name" value="CheY-like"/>
    <property type="match status" value="1"/>
</dbReference>
<feature type="modified residue" description="4-aspartylphosphate" evidence="5">
    <location>
        <position position="60"/>
    </location>
</feature>
<feature type="domain" description="OmpR/PhoB-type" evidence="9">
    <location>
        <begin position="150"/>
        <end position="249"/>
    </location>
</feature>
<dbReference type="Gene3D" id="1.10.10.10">
    <property type="entry name" value="Winged helix-like DNA-binding domain superfamily/Winged helix DNA-binding domain"/>
    <property type="match status" value="1"/>
</dbReference>
<dbReference type="EMBL" id="BAAAMY010000010">
    <property type="protein sequence ID" value="GAA1928495.1"/>
    <property type="molecule type" value="Genomic_DNA"/>
</dbReference>
<evidence type="ECO:0000256" key="4">
    <source>
        <dbReference type="ARBA" id="ARBA00023163"/>
    </source>
</evidence>
<dbReference type="InterPro" id="IPR001867">
    <property type="entry name" value="OmpR/PhoB-type_DNA-bd"/>
</dbReference>
<keyword evidence="1 5" id="KW-0597">Phosphoprotein</keyword>
<dbReference type="Pfam" id="PF00072">
    <property type="entry name" value="Response_reg"/>
    <property type="match status" value="1"/>
</dbReference>
<dbReference type="Gene3D" id="6.10.250.690">
    <property type="match status" value="1"/>
</dbReference>
<dbReference type="Pfam" id="PF00486">
    <property type="entry name" value="Trans_reg_C"/>
    <property type="match status" value="1"/>
</dbReference>
<keyword evidence="4" id="KW-0804">Transcription</keyword>
<dbReference type="Gene3D" id="3.40.50.2300">
    <property type="match status" value="1"/>
</dbReference>
<organism evidence="10 11">
    <name type="scientific">Nocardioides lentus</name>
    <dbReference type="NCBI Taxonomy" id="338077"/>
    <lineage>
        <taxon>Bacteria</taxon>
        <taxon>Bacillati</taxon>
        <taxon>Actinomycetota</taxon>
        <taxon>Actinomycetes</taxon>
        <taxon>Propionibacteriales</taxon>
        <taxon>Nocardioidaceae</taxon>
        <taxon>Nocardioides</taxon>
    </lineage>
</organism>
<gene>
    <name evidence="10" type="ORF">GCM10009737_32970</name>
</gene>
<proteinExistence type="predicted"/>
<dbReference type="RefSeq" id="WP_344008729.1">
    <property type="nucleotide sequence ID" value="NZ_BAAAMY010000010.1"/>
</dbReference>
<evidence type="ECO:0000256" key="5">
    <source>
        <dbReference type="PROSITE-ProRule" id="PRU00169"/>
    </source>
</evidence>
<dbReference type="SMART" id="SM00448">
    <property type="entry name" value="REC"/>
    <property type="match status" value="1"/>
</dbReference>
<dbReference type="PANTHER" id="PTHR48111:SF4">
    <property type="entry name" value="DNA-BINDING DUAL TRANSCRIPTIONAL REGULATOR OMPR"/>
    <property type="match status" value="1"/>
</dbReference>
<evidence type="ECO:0000313" key="10">
    <source>
        <dbReference type="EMBL" id="GAA1928495.1"/>
    </source>
</evidence>
<accession>A0ABP5B2M4</accession>
<evidence type="ECO:0000313" key="11">
    <source>
        <dbReference type="Proteomes" id="UP001501612"/>
    </source>
</evidence>
<dbReference type="PROSITE" id="PS50110">
    <property type="entry name" value="RESPONSE_REGULATORY"/>
    <property type="match status" value="1"/>
</dbReference>
<evidence type="ECO:0000259" key="9">
    <source>
        <dbReference type="PROSITE" id="PS51755"/>
    </source>
</evidence>
<evidence type="ECO:0000256" key="3">
    <source>
        <dbReference type="ARBA" id="ARBA00023125"/>
    </source>
</evidence>
<dbReference type="PROSITE" id="PS51755">
    <property type="entry name" value="OMPR_PHOB"/>
    <property type="match status" value="1"/>
</dbReference>
<dbReference type="SMART" id="SM00862">
    <property type="entry name" value="Trans_reg_C"/>
    <property type="match status" value="1"/>
</dbReference>
<feature type="region of interest" description="Disordered" evidence="7">
    <location>
        <begin position="126"/>
        <end position="145"/>
    </location>
</feature>
<dbReference type="PANTHER" id="PTHR48111">
    <property type="entry name" value="REGULATOR OF RPOS"/>
    <property type="match status" value="1"/>
</dbReference>
<feature type="DNA-binding region" description="OmpR/PhoB-type" evidence="6">
    <location>
        <begin position="150"/>
        <end position="249"/>
    </location>
</feature>
<dbReference type="InterPro" id="IPR011006">
    <property type="entry name" value="CheY-like_superfamily"/>
</dbReference>
<reference evidence="11" key="1">
    <citation type="journal article" date="2019" name="Int. J. Syst. Evol. Microbiol.">
        <title>The Global Catalogue of Microorganisms (GCM) 10K type strain sequencing project: providing services to taxonomists for standard genome sequencing and annotation.</title>
        <authorList>
            <consortium name="The Broad Institute Genomics Platform"/>
            <consortium name="The Broad Institute Genome Sequencing Center for Infectious Disease"/>
            <person name="Wu L."/>
            <person name="Ma J."/>
        </authorList>
    </citation>
    <scope>NUCLEOTIDE SEQUENCE [LARGE SCALE GENOMIC DNA]</scope>
    <source>
        <strain evidence="11">JCM 14046</strain>
    </source>
</reference>
<dbReference type="Proteomes" id="UP001501612">
    <property type="component" value="Unassembled WGS sequence"/>
</dbReference>
<evidence type="ECO:0000256" key="2">
    <source>
        <dbReference type="ARBA" id="ARBA00023015"/>
    </source>
</evidence>
<keyword evidence="2" id="KW-0805">Transcription regulation</keyword>
<dbReference type="InterPro" id="IPR001789">
    <property type="entry name" value="Sig_transdc_resp-reg_receiver"/>
</dbReference>
<name>A0ABP5B2M4_9ACTN</name>
<dbReference type="CDD" id="cd00383">
    <property type="entry name" value="trans_reg_C"/>
    <property type="match status" value="1"/>
</dbReference>
<evidence type="ECO:0000259" key="8">
    <source>
        <dbReference type="PROSITE" id="PS50110"/>
    </source>
</evidence>
<dbReference type="InterPro" id="IPR036388">
    <property type="entry name" value="WH-like_DNA-bd_sf"/>
</dbReference>
<keyword evidence="3 6" id="KW-0238">DNA-binding</keyword>
<dbReference type="InterPro" id="IPR039420">
    <property type="entry name" value="WalR-like"/>
</dbReference>
<feature type="domain" description="Response regulatory" evidence="8">
    <location>
        <begin position="11"/>
        <end position="124"/>
    </location>
</feature>
<evidence type="ECO:0000256" key="7">
    <source>
        <dbReference type="SAM" id="MobiDB-lite"/>
    </source>
</evidence>
<sequence>MTTPPTLAERRALVVEDDEDISELISFTLAKQGFDVRTAHDGPSAVAAVPEFDPDLITLDLGLPGLDGLEVCRRVRTTTDAYVVMITARGDEVDRLIGLETGADDFLAKPFSSRELAARVNAMFRRPRRGPATPEQPAEEPARAMPGEDHEVLRHGALVVDVDGRQVHRDGTELELTRTEFDLLTELMRTPARVWSREALLRSVWGNEWASDTHLVEVHVGNLRRKLSQGAGDRRFIRTVRGVGYRMEAAAD</sequence>
<dbReference type="SUPFAM" id="SSF46894">
    <property type="entry name" value="C-terminal effector domain of the bipartite response regulators"/>
    <property type="match status" value="1"/>
</dbReference>
<protein>
    <submittedName>
        <fullName evidence="10">Response regulator transcription factor</fullName>
    </submittedName>
</protein>